<dbReference type="KEGG" id="cfl:Cfla_2874"/>
<evidence type="ECO:0000256" key="5">
    <source>
        <dbReference type="ARBA" id="ARBA00023002"/>
    </source>
</evidence>
<feature type="domain" description="NADH:flavin oxidoreductase/NADH oxidase N-terminal" evidence="6">
    <location>
        <begin position="5"/>
        <end position="343"/>
    </location>
</feature>
<dbReference type="InterPro" id="IPR044152">
    <property type="entry name" value="YqjM-like"/>
</dbReference>
<dbReference type="RefSeq" id="WP_013118089.1">
    <property type="nucleotide sequence ID" value="NC_014151.1"/>
</dbReference>
<dbReference type="AlphaFoldDB" id="D5UK97"/>
<evidence type="ECO:0000259" key="6">
    <source>
        <dbReference type="Pfam" id="PF00724"/>
    </source>
</evidence>
<evidence type="ECO:0000313" key="8">
    <source>
        <dbReference type="Proteomes" id="UP000000849"/>
    </source>
</evidence>
<keyword evidence="4" id="KW-0521">NADP</keyword>
<dbReference type="Proteomes" id="UP000000849">
    <property type="component" value="Chromosome"/>
</dbReference>
<dbReference type="InterPro" id="IPR001155">
    <property type="entry name" value="OxRdtase_FMN_N"/>
</dbReference>
<proteinExistence type="predicted"/>
<dbReference type="InterPro" id="IPR013785">
    <property type="entry name" value="Aldolase_TIM"/>
</dbReference>
<dbReference type="SUPFAM" id="SSF51395">
    <property type="entry name" value="FMN-linked oxidoreductases"/>
    <property type="match status" value="1"/>
</dbReference>
<accession>D5UK97</accession>
<evidence type="ECO:0000256" key="3">
    <source>
        <dbReference type="ARBA" id="ARBA00022643"/>
    </source>
</evidence>
<dbReference type="GO" id="GO:0003959">
    <property type="term" value="F:NADPH dehydrogenase activity"/>
    <property type="evidence" value="ECO:0007669"/>
    <property type="project" value="InterPro"/>
</dbReference>
<protein>
    <submittedName>
        <fullName evidence="7">NADH:flavin oxidoreductase/NADH oxidase</fullName>
    </submittedName>
</protein>
<evidence type="ECO:0000313" key="7">
    <source>
        <dbReference type="EMBL" id="ADG75758.1"/>
    </source>
</evidence>
<dbReference type="Pfam" id="PF00724">
    <property type="entry name" value="Oxidored_FMN"/>
    <property type="match status" value="1"/>
</dbReference>
<organism evidence="7 8">
    <name type="scientific">Cellulomonas flavigena (strain ATCC 482 / DSM 20109 / BCRC 11376 / JCM 18109 / NBRC 3775 / NCIMB 8073 / NRS 134)</name>
    <dbReference type="NCBI Taxonomy" id="446466"/>
    <lineage>
        <taxon>Bacteria</taxon>
        <taxon>Bacillati</taxon>
        <taxon>Actinomycetota</taxon>
        <taxon>Actinomycetes</taxon>
        <taxon>Micrococcales</taxon>
        <taxon>Cellulomonadaceae</taxon>
        <taxon>Cellulomonas</taxon>
    </lineage>
</organism>
<dbReference type="HOGENOM" id="CLU_012153_2_0_11"/>
<dbReference type="PANTHER" id="PTHR43303">
    <property type="entry name" value="NADPH DEHYDROGENASE C23G7.10C-RELATED"/>
    <property type="match status" value="1"/>
</dbReference>
<dbReference type="STRING" id="446466.Cfla_2874"/>
<dbReference type="OrthoDB" id="3169239at2"/>
<gene>
    <name evidence="7" type="ordered locus">Cfla_2874</name>
</gene>
<keyword evidence="2" id="KW-0285">Flavoprotein</keyword>
<evidence type="ECO:0000256" key="1">
    <source>
        <dbReference type="ARBA" id="ARBA00001917"/>
    </source>
</evidence>
<name>D5UK97_CELFN</name>
<dbReference type="GO" id="GO:0050661">
    <property type="term" value="F:NADP binding"/>
    <property type="evidence" value="ECO:0007669"/>
    <property type="project" value="InterPro"/>
</dbReference>
<reference evidence="7 8" key="1">
    <citation type="journal article" date="2010" name="Stand. Genomic Sci.">
        <title>Complete genome sequence of Cellulomonas flavigena type strain (134).</title>
        <authorList>
            <person name="Abt B."/>
            <person name="Foster B."/>
            <person name="Lapidus A."/>
            <person name="Clum A."/>
            <person name="Sun H."/>
            <person name="Pukall R."/>
            <person name="Lucas S."/>
            <person name="Glavina Del Rio T."/>
            <person name="Nolan M."/>
            <person name="Tice H."/>
            <person name="Cheng J.F."/>
            <person name="Pitluck S."/>
            <person name="Liolios K."/>
            <person name="Ivanova N."/>
            <person name="Mavromatis K."/>
            <person name="Ovchinnikova G."/>
            <person name="Pati A."/>
            <person name="Goodwin L."/>
            <person name="Chen A."/>
            <person name="Palaniappan K."/>
            <person name="Land M."/>
            <person name="Hauser L."/>
            <person name="Chang Y.J."/>
            <person name="Jeffries C.D."/>
            <person name="Rohde M."/>
            <person name="Goker M."/>
            <person name="Woyke T."/>
            <person name="Bristow J."/>
            <person name="Eisen J.A."/>
            <person name="Markowitz V."/>
            <person name="Hugenholtz P."/>
            <person name="Kyrpides N.C."/>
            <person name="Klenk H.P."/>
        </authorList>
    </citation>
    <scope>NUCLEOTIDE SEQUENCE [LARGE SCALE GENOMIC DNA]</scope>
    <source>
        <strain evidence="8">ATCC 482 / DSM 20109 / BCRC 11376 / JCM 18109 / NBRC 3775 / NCIMB 8073 / NRS 134</strain>
    </source>
</reference>
<dbReference type="Gene3D" id="3.20.20.70">
    <property type="entry name" value="Aldolase class I"/>
    <property type="match status" value="1"/>
</dbReference>
<dbReference type="PANTHER" id="PTHR43303:SF4">
    <property type="entry name" value="NADPH DEHYDROGENASE C23G7.10C-RELATED"/>
    <property type="match status" value="1"/>
</dbReference>
<dbReference type="EMBL" id="CP001964">
    <property type="protein sequence ID" value="ADG75758.1"/>
    <property type="molecule type" value="Genomic_DNA"/>
</dbReference>
<sequence length="363" mass="37656">MPSALFSPFTLRGTTFTHRVWMAPMCQYSAAPDGPDVGAPNAWHLQHYAARAAGGAALVIVEATAVVAEGRISPFDLGIWDDAQVAAHRRVVDLVHAQGAKAGVQLAHAGRKASTDAPWRGGGPVAPGAGGWPVVAPSAVPFADGHPTPRALTTDEVAGVVEAFAAAARRAVAAGYDVVEVHAAHGYLLHQFCSPDSNVRDDVYGGSFEARTRLVREVTSAVRAAVPDDMPVLVRVSATDWVEPAGWTGDDTVHLARDLAPLGVDLVHVSTGGNLPGVHVPVEPGYQVPFAARVRAEAGVPTVAVGAITDPAQAEEVVAGGSADAVALARPLLVDPFWPHRAALALGADLPLPPQYDRARALL</sequence>
<dbReference type="CDD" id="cd02932">
    <property type="entry name" value="OYE_YqiM_FMN"/>
    <property type="match status" value="1"/>
</dbReference>
<keyword evidence="3" id="KW-0288">FMN</keyword>
<keyword evidence="5" id="KW-0560">Oxidoreductase</keyword>
<evidence type="ECO:0000256" key="2">
    <source>
        <dbReference type="ARBA" id="ARBA00022630"/>
    </source>
</evidence>
<evidence type="ECO:0000256" key="4">
    <source>
        <dbReference type="ARBA" id="ARBA00022857"/>
    </source>
</evidence>
<dbReference type="eggNOG" id="COG1902">
    <property type="taxonomic scope" value="Bacteria"/>
</dbReference>
<keyword evidence="8" id="KW-1185">Reference proteome</keyword>
<dbReference type="GO" id="GO:0010181">
    <property type="term" value="F:FMN binding"/>
    <property type="evidence" value="ECO:0007669"/>
    <property type="project" value="InterPro"/>
</dbReference>
<comment type="cofactor">
    <cofactor evidence="1">
        <name>FMN</name>
        <dbReference type="ChEBI" id="CHEBI:58210"/>
    </cofactor>
</comment>